<dbReference type="GO" id="GO:0000287">
    <property type="term" value="F:magnesium ion binding"/>
    <property type="evidence" value="ECO:0007669"/>
    <property type="project" value="UniProtKB-UniRule"/>
</dbReference>
<feature type="binding site" evidence="9">
    <location>
        <begin position="322"/>
        <end position="326"/>
    </location>
    <ligand>
        <name>ATP</name>
        <dbReference type="ChEBI" id="CHEBI:30616"/>
    </ligand>
</feature>
<feature type="site" description="Transition state stabilizer" evidence="9">
    <location>
        <position position="177"/>
    </location>
</feature>
<dbReference type="UniPathway" id="UPA00340">
    <property type="reaction ID" value="UER00458"/>
</dbReference>
<proteinExistence type="inferred from homology"/>
<dbReference type="AlphaFoldDB" id="A0A4V2S2T4"/>
<dbReference type="PROSITE" id="PS01076">
    <property type="entry name" value="ACETATE_KINASE_2"/>
    <property type="match status" value="1"/>
</dbReference>
<evidence type="ECO:0000313" key="12">
    <source>
        <dbReference type="Proteomes" id="UP000294862"/>
    </source>
</evidence>
<dbReference type="RefSeq" id="WP_131994134.1">
    <property type="nucleotide sequence ID" value="NZ_JACGXM010000013.1"/>
</dbReference>
<evidence type="ECO:0000256" key="9">
    <source>
        <dbReference type="HAMAP-Rule" id="MF_00020"/>
    </source>
</evidence>
<dbReference type="GO" id="GO:0005829">
    <property type="term" value="C:cytosol"/>
    <property type="evidence" value="ECO:0007669"/>
    <property type="project" value="TreeGrafter"/>
</dbReference>
<protein>
    <recommendedName>
        <fullName evidence="9">Acetate kinase</fullName>
        <ecNumber evidence="9">2.7.2.1</ecNumber>
    </recommendedName>
    <alternativeName>
        <fullName evidence="9">Acetokinase</fullName>
    </alternativeName>
</protein>
<comment type="function">
    <text evidence="9">Catalyzes the formation of acetyl phosphate from acetate and ATP. Can also catalyze the reverse reaction.</text>
</comment>
<keyword evidence="6 9" id="KW-0418">Kinase</keyword>
<dbReference type="GO" id="GO:0006083">
    <property type="term" value="P:acetate metabolic process"/>
    <property type="evidence" value="ECO:0007669"/>
    <property type="project" value="TreeGrafter"/>
</dbReference>
<keyword evidence="3 9" id="KW-0808">Transferase</keyword>
<feature type="site" description="Transition state stabilizer" evidence="9">
    <location>
        <position position="235"/>
    </location>
</feature>
<dbReference type="Proteomes" id="UP000294862">
    <property type="component" value="Unassembled WGS sequence"/>
</dbReference>
<name>A0A4V2S2T4_9GAMM</name>
<feature type="active site" description="Proton donor/acceptor" evidence="9">
    <location>
        <position position="146"/>
    </location>
</feature>
<dbReference type="PANTHER" id="PTHR21060:SF21">
    <property type="entry name" value="ACETATE KINASE"/>
    <property type="match status" value="1"/>
</dbReference>
<evidence type="ECO:0000256" key="3">
    <source>
        <dbReference type="ARBA" id="ARBA00022679"/>
    </source>
</evidence>
<evidence type="ECO:0000313" key="11">
    <source>
        <dbReference type="EMBL" id="TCO41690.1"/>
    </source>
</evidence>
<evidence type="ECO:0000256" key="1">
    <source>
        <dbReference type="ARBA" id="ARBA00008748"/>
    </source>
</evidence>
<evidence type="ECO:0000256" key="5">
    <source>
        <dbReference type="ARBA" id="ARBA00022741"/>
    </source>
</evidence>
<feature type="binding site" evidence="9">
    <location>
        <begin position="277"/>
        <end position="279"/>
    </location>
    <ligand>
        <name>ATP</name>
        <dbReference type="ChEBI" id="CHEBI:30616"/>
    </ligand>
</feature>
<dbReference type="InterPro" id="IPR023865">
    <property type="entry name" value="Aliphatic_acid_kinase_CS"/>
</dbReference>
<comment type="cofactor">
    <cofactor evidence="9">
        <name>Mg(2+)</name>
        <dbReference type="ChEBI" id="CHEBI:18420"/>
    </cofactor>
    <cofactor evidence="9">
        <name>Mn(2+)</name>
        <dbReference type="ChEBI" id="CHEBI:29035"/>
    </cofactor>
    <text evidence="9">Mg(2+). Can also accept Mn(2+).</text>
</comment>
<dbReference type="GO" id="GO:0006085">
    <property type="term" value="P:acetyl-CoA biosynthetic process"/>
    <property type="evidence" value="ECO:0007669"/>
    <property type="project" value="UniProtKB-UniRule"/>
</dbReference>
<dbReference type="HAMAP" id="MF_00020">
    <property type="entry name" value="Acetate_kinase"/>
    <property type="match status" value="1"/>
</dbReference>
<evidence type="ECO:0000256" key="4">
    <source>
        <dbReference type="ARBA" id="ARBA00022723"/>
    </source>
</evidence>
<dbReference type="SUPFAM" id="SSF53067">
    <property type="entry name" value="Actin-like ATPase domain"/>
    <property type="match status" value="2"/>
</dbReference>
<comment type="catalytic activity">
    <reaction evidence="9">
        <text>acetate + ATP = acetyl phosphate + ADP</text>
        <dbReference type="Rhea" id="RHEA:11352"/>
        <dbReference type="ChEBI" id="CHEBI:22191"/>
        <dbReference type="ChEBI" id="CHEBI:30089"/>
        <dbReference type="ChEBI" id="CHEBI:30616"/>
        <dbReference type="ChEBI" id="CHEBI:456216"/>
        <dbReference type="EC" id="2.7.2.1"/>
    </reaction>
</comment>
<accession>A0A4V2S2T4</accession>
<comment type="caution">
    <text evidence="11">The sequence shown here is derived from an EMBL/GenBank/DDBJ whole genome shotgun (WGS) entry which is preliminary data.</text>
</comment>
<feature type="binding site" evidence="9">
    <location>
        <position position="16"/>
    </location>
    <ligand>
        <name>ATP</name>
        <dbReference type="ChEBI" id="CHEBI:30616"/>
    </ligand>
</feature>
<dbReference type="InterPro" id="IPR004372">
    <property type="entry name" value="Ac/propionate_kinase"/>
</dbReference>
<comment type="pathway">
    <text evidence="9">Metabolic intermediate biosynthesis; acetyl-CoA biosynthesis; acetyl-CoA from acetate: step 1/2.</text>
</comment>
<evidence type="ECO:0000256" key="8">
    <source>
        <dbReference type="ARBA" id="ARBA00022842"/>
    </source>
</evidence>
<dbReference type="EC" id="2.7.2.1" evidence="9"/>
<organism evidence="11 12">
    <name type="scientific">Dokdonella fugitiva</name>
    <dbReference type="NCBI Taxonomy" id="328517"/>
    <lineage>
        <taxon>Bacteria</taxon>
        <taxon>Pseudomonadati</taxon>
        <taxon>Pseudomonadota</taxon>
        <taxon>Gammaproteobacteria</taxon>
        <taxon>Lysobacterales</taxon>
        <taxon>Rhodanobacteraceae</taxon>
        <taxon>Dokdonella</taxon>
    </lineage>
</organism>
<feature type="binding site" evidence="9">
    <location>
        <position position="9"/>
    </location>
    <ligand>
        <name>Mg(2+)</name>
        <dbReference type="ChEBI" id="CHEBI:18420"/>
    </ligand>
</feature>
<comment type="similarity">
    <text evidence="1 9 10">Belongs to the acetokinase family.</text>
</comment>
<evidence type="ECO:0000256" key="2">
    <source>
        <dbReference type="ARBA" id="ARBA00022490"/>
    </source>
</evidence>
<sequence>MSSVLLVVNAGSSSLKFAVYEADARLARLGGGQVERIGRGPRLRAVRPGETTRLLPLPADAGQAGALDAMLRWFDAEFAGRPLAMVGHRVVHGGMAYTAPVRVDDTVLTELEALDPIVPLHQPYNLAAIRRLRERAPHVPQLACFDTAFHAHWPDVARRFALPRALHDAGVRRYGFHGLSYDYLAGETRRREPKARRLVIAHLGSGASVCAVDDGRSRDCSLGFTALDGLPMGTRCGPLDPGVAFHLLRGDAATPASVEKMLYHDSGLLGVSGISADMRELLGSEAPEAREAVDLFAYHCTRQIAAMAAALGGIDALVFSGGIGENAAAVRERICAPLGFLAITLDAAANARNAERIGGGRVPVLVLPTDEEVVIARACRDALAPV</sequence>
<dbReference type="Gene3D" id="3.30.420.40">
    <property type="match status" value="2"/>
</dbReference>
<dbReference type="EMBL" id="SLWQ01000002">
    <property type="protein sequence ID" value="TCO41690.1"/>
    <property type="molecule type" value="Genomic_DNA"/>
</dbReference>
<dbReference type="PRINTS" id="PR00471">
    <property type="entry name" value="ACETATEKNASE"/>
</dbReference>
<dbReference type="PANTHER" id="PTHR21060">
    <property type="entry name" value="ACETATE KINASE"/>
    <property type="match status" value="1"/>
</dbReference>
<comment type="subcellular location">
    <subcellularLocation>
        <location evidence="9">Cytoplasm</location>
    </subcellularLocation>
</comment>
<dbReference type="PROSITE" id="PS01075">
    <property type="entry name" value="ACETATE_KINASE_1"/>
    <property type="match status" value="1"/>
</dbReference>
<reference evidence="11 12" key="1">
    <citation type="journal article" date="2015" name="Stand. Genomic Sci.">
        <title>Genomic Encyclopedia of Bacterial and Archaeal Type Strains, Phase III: the genomes of soil and plant-associated and newly described type strains.</title>
        <authorList>
            <person name="Whitman W.B."/>
            <person name="Woyke T."/>
            <person name="Klenk H.P."/>
            <person name="Zhou Y."/>
            <person name="Lilburn T.G."/>
            <person name="Beck B.J."/>
            <person name="De Vos P."/>
            <person name="Vandamme P."/>
            <person name="Eisen J.A."/>
            <person name="Garrity G."/>
            <person name="Hugenholtz P."/>
            <person name="Kyrpides N.C."/>
        </authorList>
    </citation>
    <scope>NUCLEOTIDE SEQUENCE [LARGE SCALE GENOMIC DNA]</scope>
    <source>
        <strain evidence="11 12">A3</strain>
    </source>
</reference>
<dbReference type="Pfam" id="PF00871">
    <property type="entry name" value="Acetate_kinase"/>
    <property type="match status" value="1"/>
</dbReference>
<feature type="binding site" evidence="9">
    <location>
        <position position="89"/>
    </location>
    <ligand>
        <name>substrate</name>
    </ligand>
</feature>
<keyword evidence="2 9" id="KW-0963">Cytoplasm</keyword>
<dbReference type="OrthoDB" id="9802453at2"/>
<evidence type="ECO:0000256" key="6">
    <source>
        <dbReference type="ARBA" id="ARBA00022777"/>
    </source>
</evidence>
<keyword evidence="8 9" id="KW-0460">Magnesium</keyword>
<dbReference type="PIRSF" id="PIRSF000722">
    <property type="entry name" value="Acetate_prop_kin"/>
    <property type="match status" value="1"/>
</dbReference>
<keyword evidence="5 9" id="KW-0547">Nucleotide-binding</keyword>
<gene>
    <name evidence="9" type="primary">ackA</name>
    <name evidence="11" type="ORF">EV148_10240</name>
</gene>
<comment type="subunit">
    <text evidence="9">Homodimer.</text>
</comment>
<dbReference type="GO" id="GO:0005524">
    <property type="term" value="F:ATP binding"/>
    <property type="evidence" value="ECO:0007669"/>
    <property type="project" value="UniProtKB-KW"/>
</dbReference>
<dbReference type="NCBIfam" id="TIGR00016">
    <property type="entry name" value="ackA"/>
    <property type="match status" value="1"/>
</dbReference>
<keyword evidence="7 9" id="KW-0067">ATP-binding</keyword>
<dbReference type="GO" id="GO:0008776">
    <property type="term" value="F:acetate kinase activity"/>
    <property type="evidence" value="ECO:0007669"/>
    <property type="project" value="UniProtKB-UniRule"/>
</dbReference>
<evidence type="ECO:0000256" key="10">
    <source>
        <dbReference type="RuleBase" id="RU003835"/>
    </source>
</evidence>
<evidence type="ECO:0000256" key="7">
    <source>
        <dbReference type="ARBA" id="ARBA00022840"/>
    </source>
</evidence>
<keyword evidence="12" id="KW-1185">Reference proteome</keyword>
<dbReference type="InterPro" id="IPR043129">
    <property type="entry name" value="ATPase_NBD"/>
</dbReference>
<feature type="binding site" evidence="9">
    <location>
        <begin position="202"/>
        <end position="206"/>
    </location>
    <ligand>
        <name>ATP</name>
        <dbReference type="ChEBI" id="CHEBI:30616"/>
    </ligand>
</feature>
<feature type="binding site" evidence="9">
    <location>
        <position position="371"/>
    </location>
    <ligand>
        <name>Mg(2+)</name>
        <dbReference type="ChEBI" id="CHEBI:18420"/>
    </ligand>
</feature>
<keyword evidence="4 9" id="KW-0479">Metal-binding</keyword>
<dbReference type="InterPro" id="IPR000890">
    <property type="entry name" value="Aliphatic_acid_kin_short-chain"/>
</dbReference>